<accession>A0A6A6QPR3</accession>
<dbReference type="InterPro" id="IPR011333">
    <property type="entry name" value="SKP1/BTB/POZ_sf"/>
</dbReference>
<sequence>MATSSVPPSPATVFVMPPLVPCPHSTALPPITAYDELVSVIVGQQKKVFRIHKGVLSYHSSYFAAALEGQFKEGNTGVVELEDDEVEVFHAFYCWIYTRRLRDPLSSPLHKDALPQNSAETTLSDLLLCKIYIFGDMRGIPGLQNNALDALHKNILLSWRTLSASIVNYVYSNTVEKSQLRCFIVQLNISGYHDLCEFVEKRLKKDRNNYPMDFVIDILQIISTKDKSGAWPRVKHLQETWAKLDRCEFHDHSGPGGALRKAPGNGPTSA</sequence>
<dbReference type="PANTHER" id="PTHR47843:SF2">
    <property type="entry name" value="BTB DOMAIN-CONTAINING PROTEIN"/>
    <property type="match status" value="1"/>
</dbReference>
<dbReference type="Proteomes" id="UP000799750">
    <property type="component" value="Unassembled WGS sequence"/>
</dbReference>
<evidence type="ECO:0000313" key="3">
    <source>
        <dbReference type="Proteomes" id="UP000799750"/>
    </source>
</evidence>
<dbReference type="CDD" id="cd18186">
    <property type="entry name" value="BTB_POZ_ZBTB_KLHL-like"/>
    <property type="match status" value="1"/>
</dbReference>
<proteinExistence type="predicted"/>
<reference evidence="2" key="1">
    <citation type="journal article" date="2020" name="Stud. Mycol.">
        <title>101 Dothideomycetes genomes: a test case for predicting lifestyles and emergence of pathogens.</title>
        <authorList>
            <person name="Haridas S."/>
            <person name="Albert R."/>
            <person name="Binder M."/>
            <person name="Bloem J."/>
            <person name="Labutti K."/>
            <person name="Salamov A."/>
            <person name="Andreopoulos B."/>
            <person name="Baker S."/>
            <person name="Barry K."/>
            <person name="Bills G."/>
            <person name="Bluhm B."/>
            <person name="Cannon C."/>
            <person name="Castanera R."/>
            <person name="Culley D."/>
            <person name="Daum C."/>
            <person name="Ezra D."/>
            <person name="Gonzalez J."/>
            <person name="Henrissat B."/>
            <person name="Kuo A."/>
            <person name="Liang C."/>
            <person name="Lipzen A."/>
            <person name="Lutzoni F."/>
            <person name="Magnuson J."/>
            <person name="Mondo S."/>
            <person name="Nolan M."/>
            <person name="Ohm R."/>
            <person name="Pangilinan J."/>
            <person name="Park H.-J."/>
            <person name="Ramirez L."/>
            <person name="Alfaro M."/>
            <person name="Sun H."/>
            <person name="Tritt A."/>
            <person name="Yoshinaga Y."/>
            <person name="Zwiers L.-H."/>
            <person name="Turgeon B."/>
            <person name="Goodwin S."/>
            <person name="Spatafora J."/>
            <person name="Crous P."/>
            <person name="Grigoriev I."/>
        </authorList>
    </citation>
    <scope>NUCLEOTIDE SEQUENCE</scope>
    <source>
        <strain evidence="2">CBS 269.34</strain>
    </source>
</reference>
<feature type="domain" description="BTB" evidence="1">
    <location>
        <begin position="36"/>
        <end position="105"/>
    </location>
</feature>
<name>A0A6A6QPR3_9PEZI</name>
<dbReference type="EMBL" id="MU004191">
    <property type="protein sequence ID" value="KAF2493990.1"/>
    <property type="molecule type" value="Genomic_DNA"/>
</dbReference>
<gene>
    <name evidence="2" type="ORF">BU16DRAFT_582997</name>
</gene>
<evidence type="ECO:0000313" key="2">
    <source>
        <dbReference type="EMBL" id="KAF2493990.1"/>
    </source>
</evidence>
<dbReference type="OrthoDB" id="194443at2759"/>
<dbReference type="AlphaFoldDB" id="A0A6A6QPR3"/>
<dbReference type="SUPFAM" id="SSF54695">
    <property type="entry name" value="POZ domain"/>
    <property type="match status" value="1"/>
</dbReference>
<dbReference type="Gene3D" id="3.30.710.10">
    <property type="entry name" value="Potassium Channel Kv1.1, Chain A"/>
    <property type="match status" value="1"/>
</dbReference>
<dbReference type="PROSITE" id="PS50097">
    <property type="entry name" value="BTB"/>
    <property type="match status" value="1"/>
</dbReference>
<keyword evidence="3" id="KW-1185">Reference proteome</keyword>
<protein>
    <recommendedName>
        <fullName evidence="1">BTB domain-containing protein</fullName>
    </recommendedName>
</protein>
<dbReference type="SMART" id="SM00225">
    <property type="entry name" value="BTB"/>
    <property type="match status" value="1"/>
</dbReference>
<dbReference type="Pfam" id="PF00651">
    <property type="entry name" value="BTB"/>
    <property type="match status" value="1"/>
</dbReference>
<evidence type="ECO:0000259" key="1">
    <source>
        <dbReference type="PROSITE" id="PS50097"/>
    </source>
</evidence>
<dbReference type="InterPro" id="IPR000210">
    <property type="entry name" value="BTB/POZ_dom"/>
</dbReference>
<dbReference type="PANTHER" id="PTHR47843">
    <property type="entry name" value="BTB DOMAIN-CONTAINING PROTEIN-RELATED"/>
    <property type="match status" value="1"/>
</dbReference>
<organism evidence="2 3">
    <name type="scientific">Lophium mytilinum</name>
    <dbReference type="NCBI Taxonomy" id="390894"/>
    <lineage>
        <taxon>Eukaryota</taxon>
        <taxon>Fungi</taxon>
        <taxon>Dikarya</taxon>
        <taxon>Ascomycota</taxon>
        <taxon>Pezizomycotina</taxon>
        <taxon>Dothideomycetes</taxon>
        <taxon>Pleosporomycetidae</taxon>
        <taxon>Mytilinidiales</taxon>
        <taxon>Mytilinidiaceae</taxon>
        <taxon>Lophium</taxon>
    </lineage>
</organism>